<dbReference type="STRING" id="5762.D2V457"/>
<dbReference type="OMA" id="SHFHGKN"/>
<dbReference type="Proteomes" id="UP000006671">
    <property type="component" value="Unassembled WGS sequence"/>
</dbReference>
<dbReference type="AlphaFoldDB" id="D2V457"/>
<dbReference type="EMBL" id="GG738851">
    <property type="protein sequence ID" value="EFC48461.1"/>
    <property type="molecule type" value="Genomic_DNA"/>
</dbReference>
<dbReference type="PANTHER" id="PTHR43157">
    <property type="entry name" value="PHOSPHATIDYLINOSITOL-GLYCAN BIOSYNTHESIS CLASS F PROTEIN-RELATED"/>
    <property type="match status" value="1"/>
</dbReference>
<keyword evidence="2" id="KW-0472">Membrane</keyword>
<evidence type="ECO:0000256" key="1">
    <source>
        <dbReference type="ARBA" id="ARBA00023002"/>
    </source>
</evidence>
<dbReference type="RefSeq" id="XP_002681205.1">
    <property type="nucleotide sequence ID" value="XM_002681159.1"/>
</dbReference>
<evidence type="ECO:0000313" key="3">
    <source>
        <dbReference type="EMBL" id="EFC48461.1"/>
    </source>
</evidence>
<dbReference type="VEuPathDB" id="AmoebaDB:NAEGRDRAFT_46547"/>
<dbReference type="GO" id="GO:0016491">
    <property type="term" value="F:oxidoreductase activity"/>
    <property type="evidence" value="ECO:0007669"/>
    <property type="project" value="UniProtKB-KW"/>
</dbReference>
<name>D2V457_NAEGR</name>
<dbReference type="eggNOG" id="KOG1208">
    <property type="taxonomic scope" value="Eukaryota"/>
</dbReference>
<dbReference type="KEGG" id="ngr:NAEGRDRAFT_46547"/>
<dbReference type="Gene3D" id="3.40.50.720">
    <property type="entry name" value="NAD(P)-binding Rossmann-like Domain"/>
    <property type="match status" value="1"/>
</dbReference>
<dbReference type="InterPro" id="IPR036291">
    <property type="entry name" value="NAD(P)-bd_dom_sf"/>
</dbReference>
<keyword evidence="4" id="KW-1185">Reference proteome</keyword>
<feature type="transmembrane region" description="Helical" evidence="2">
    <location>
        <begin position="20"/>
        <end position="38"/>
    </location>
</feature>
<protein>
    <submittedName>
        <fullName evidence="3">Predicted protein</fullName>
    </submittedName>
</protein>
<gene>
    <name evidence="3" type="ORF">NAEGRDRAFT_46547</name>
</gene>
<dbReference type="PRINTS" id="PR00081">
    <property type="entry name" value="GDHRDH"/>
</dbReference>
<dbReference type="Pfam" id="PF00106">
    <property type="entry name" value="adh_short"/>
    <property type="match status" value="1"/>
</dbReference>
<keyword evidence="2" id="KW-1133">Transmembrane helix</keyword>
<dbReference type="InParanoid" id="D2V457"/>
<keyword evidence="2" id="KW-0812">Transmembrane</keyword>
<accession>D2V457</accession>
<dbReference type="SUPFAM" id="SSF51735">
    <property type="entry name" value="NAD(P)-binding Rossmann-fold domains"/>
    <property type="match status" value="1"/>
</dbReference>
<evidence type="ECO:0000313" key="4">
    <source>
        <dbReference type="Proteomes" id="UP000006671"/>
    </source>
</evidence>
<sequence length="369" mass="41593">MSDWTSTSSSSSSSSLIQRLLMVYEFFYFCFYGLYLLVCELELLTKIKSLVPFFGVKIKPLMSTLEEMISHKIELVKPEADQFYIITGANSGIGYETAKTLACEFGFNVILACRSEERGTEALNKIQQELNKKNSKVILKFLSLDLNSLSSVKSFAEKINQQYKVKCLIANAGIMTPPYGLTKEGHETQYGCNYLAHVLLTLLLKNNLAENGPDSRIVFVASEAHQTGHVDLEDPDFKKRPYNPFHGYTQSKMAQIMFTYHFDKLLKKEGLGGSVSINVIHPGIVSTNIGSNIWFPFNYVFNWGISLVALTPIEGAINQIYVSCAKELERVSGKYFCHCNLAKSNAESYDPEYGTKLYEKTLETLKPWL</sequence>
<organism evidence="4">
    <name type="scientific">Naegleria gruberi</name>
    <name type="common">Amoeba</name>
    <dbReference type="NCBI Taxonomy" id="5762"/>
    <lineage>
        <taxon>Eukaryota</taxon>
        <taxon>Discoba</taxon>
        <taxon>Heterolobosea</taxon>
        <taxon>Tetramitia</taxon>
        <taxon>Eutetramitia</taxon>
        <taxon>Vahlkampfiidae</taxon>
        <taxon>Naegleria</taxon>
    </lineage>
</organism>
<dbReference type="OrthoDB" id="191139at2759"/>
<dbReference type="PANTHER" id="PTHR43157:SF31">
    <property type="entry name" value="PHOSPHATIDYLINOSITOL-GLYCAN BIOSYNTHESIS CLASS F PROTEIN"/>
    <property type="match status" value="1"/>
</dbReference>
<dbReference type="GeneID" id="8849781"/>
<reference evidence="3 4" key="1">
    <citation type="journal article" date="2010" name="Cell">
        <title>The genome of Naegleria gruberi illuminates early eukaryotic versatility.</title>
        <authorList>
            <person name="Fritz-Laylin L.K."/>
            <person name="Prochnik S.E."/>
            <person name="Ginger M.L."/>
            <person name="Dacks J.B."/>
            <person name="Carpenter M.L."/>
            <person name="Field M.C."/>
            <person name="Kuo A."/>
            <person name="Paredez A."/>
            <person name="Chapman J."/>
            <person name="Pham J."/>
            <person name="Shu S."/>
            <person name="Neupane R."/>
            <person name="Cipriano M."/>
            <person name="Mancuso J."/>
            <person name="Tu H."/>
            <person name="Salamov A."/>
            <person name="Lindquist E."/>
            <person name="Shapiro H."/>
            <person name="Lucas S."/>
            <person name="Grigoriev I.V."/>
            <person name="Cande W.Z."/>
            <person name="Fulton C."/>
            <person name="Rokhsar D.S."/>
            <person name="Dawson S.C."/>
        </authorList>
    </citation>
    <scope>NUCLEOTIDE SEQUENCE [LARGE SCALE GENOMIC DNA]</scope>
    <source>
        <strain evidence="3 4">NEG-M</strain>
    </source>
</reference>
<evidence type="ECO:0000256" key="2">
    <source>
        <dbReference type="SAM" id="Phobius"/>
    </source>
</evidence>
<proteinExistence type="predicted"/>
<keyword evidence="1" id="KW-0560">Oxidoreductase</keyword>
<dbReference type="InterPro" id="IPR002347">
    <property type="entry name" value="SDR_fam"/>
</dbReference>